<evidence type="ECO:0000259" key="7">
    <source>
        <dbReference type="Pfam" id="PF09335"/>
    </source>
</evidence>
<reference evidence="8" key="1">
    <citation type="submission" date="2021-03" db="EMBL/GenBank/DDBJ databases">
        <title>Fibrella sp. HMF5335 genome sequencing and assembly.</title>
        <authorList>
            <person name="Kang H."/>
            <person name="Kim H."/>
            <person name="Bae S."/>
            <person name="Joh K."/>
        </authorList>
    </citation>
    <scope>NUCLEOTIDE SEQUENCE</scope>
    <source>
        <strain evidence="8">HMF5335</strain>
    </source>
</reference>
<evidence type="ECO:0000256" key="1">
    <source>
        <dbReference type="ARBA" id="ARBA00004651"/>
    </source>
</evidence>
<keyword evidence="5 6" id="KW-0472">Membrane</keyword>
<dbReference type="PANTHER" id="PTHR12677:SF59">
    <property type="entry name" value="GOLGI APPARATUS MEMBRANE PROTEIN TVP38-RELATED"/>
    <property type="match status" value="1"/>
</dbReference>
<evidence type="ECO:0000256" key="3">
    <source>
        <dbReference type="ARBA" id="ARBA00022692"/>
    </source>
</evidence>
<evidence type="ECO:0000256" key="6">
    <source>
        <dbReference type="RuleBase" id="RU366058"/>
    </source>
</evidence>
<dbReference type="EMBL" id="JAFMYV010000007">
    <property type="protein sequence ID" value="MBO0937813.1"/>
    <property type="molecule type" value="Genomic_DNA"/>
</dbReference>
<dbReference type="RefSeq" id="WP_207365357.1">
    <property type="nucleotide sequence ID" value="NZ_JAFMYV010000007.1"/>
</dbReference>
<evidence type="ECO:0000256" key="5">
    <source>
        <dbReference type="ARBA" id="ARBA00023136"/>
    </source>
</evidence>
<keyword evidence="9" id="KW-1185">Reference proteome</keyword>
<comment type="caution">
    <text evidence="8">The sequence shown here is derived from an EMBL/GenBank/DDBJ whole genome shotgun (WGS) entry which is preliminary data.</text>
</comment>
<proteinExistence type="inferred from homology"/>
<dbReference type="Proteomes" id="UP000664034">
    <property type="component" value="Unassembled WGS sequence"/>
</dbReference>
<keyword evidence="2 6" id="KW-1003">Cell membrane</keyword>
<dbReference type="InterPro" id="IPR015414">
    <property type="entry name" value="TMEM64"/>
</dbReference>
<organism evidence="8 9">
    <name type="scientific">Fibrella rubiginis</name>
    <dbReference type="NCBI Taxonomy" id="2817060"/>
    <lineage>
        <taxon>Bacteria</taxon>
        <taxon>Pseudomonadati</taxon>
        <taxon>Bacteroidota</taxon>
        <taxon>Cytophagia</taxon>
        <taxon>Cytophagales</taxon>
        <taxon>Spirosomataceae</taxon>
        <taxon>Fibrella</taxon>
    </lineage>
</organism>
<dbReference type="GO" id="GO:0005886">
    <property type="term" value="C:plasma membrane"/>
    <property type="evidence" value="ECO:0007669"/>
    <property type="project" value="UniProtKB-SubCell"/>
</dbReference>
<dbReference type="PANTHER" id="PTHR12677">
    <property type="entry name" value="GOLGI APPARATUS MEMBRANE PROTEIN TVP38-RELATED"/>
    <property type="match status" value="1"/>
</dbReference>
<sequence>MTTPIRQIFTGPALLGLILSVTPLLMSSWITYYAVTHEAQITQFTSTDWALATVICSLGCAFALMLPTPLALIFGYFIGWRAVVPLFIINMAAILLVNLVVRRLDNDRVRRLIEENPKAARILARIREQELKFIFFAKLSPALPFSLTNMVFSLSGASLRNILLGGFLGMVPRTLLAIWTGAEAHHIRTLLDNPNQDASSQIAVVVLLVVSVGGLVSVLIKALGKAEDKGVVEKS</sequence>
<evidence type="ECO:0000313" key="9">
    <source>
        <dbReference type="Proteomes" id="UP000664034"/>
    </source>
</evidence>
<comment type="similarity">
    <text evidence="6">Belongs to the TVP38/TMEM64 family.</text>
</comment>
<comment type="caution">
    <text evidence="6">Lacks conserved residue(s) required for the propagation of feature annotation.</text>
</comment>
<name>A0A939GHD2_9BACT</name>
<gene>
    <name evidence="8" type="ORF">J2I47_14735</name>
</gene>
<dbReference type="AlphaFoldDB" id="A0A939GHD2"/>
<keyword evidence="3 6" id="KW-0812">Transmembrane</keyword>
<evidence type="ECO:0000313" key="8">
    <source>
        <dbReference type="EMBL" id="MBO0937813.1"/>
    </source>
</evidence>
<feature type="domain" description="VTT" evidence="7">
    <location>
        <begin position="68"/>
        <end position="182"/>
    </location>
</feature>
<comment type="subcellular location">
    <subcellularLocation>
        <location evidence="1 6">Cell membrane</location>
        <topology evidence="1 6">Multi-pass membrane protein</topology>
    </subcellularLocation>
</comment>
<feature type="transmembrane region" description="Helical" evidence="6">
    <location>
        <begin position="202"/>
        <end position="220"/>
    </location>
</feature>
<feature type="transmembrane region" description="Helical" evidence="6">
    <location>
        <begin position="78"/>
        <end position="101"/>
    </location>
</feature>
<evidence type="ECO:0000256" key="2">
    <source>
        <dbReference type="ARBA" id="ARBA00022475"/>
    </source>
</evidence>
<feature type="transmembrane region" description="Helical" evidence="6">
    <location>
        <begin position="162"/>
        <end position="182"/>
    </location>
</feature>
<dbReference type="Pfam" id="PF09335">
    <property type="entry name" value="VTT_dom"/>
    <property type="match status" value="1"/>
</dbReference>
<protein>
    <recommendedName>
        <fullName evidence="6">TVP38/TMEM64 family membrane protein</fullName>
    </recommendedName>
</protein>
<keyword evidence="4 6" id="KW-1133">Transmembrane helix</keyword>
<dbReference type="InterPro" id="IPR032816">
    <property type="entry name" value="VTT_dom"/>
</dbReference>
<accession>A0A939GHD2</accession>
<feature type="transmembrane region" description="Helical" evidence="6">
    <location>
        <begin position="12"/>
        <end position="35"/>
    </location>
</feature>
<evidence type="ECO:0000256" key="4">
    <source>
        <dbReference type="ARBA" id="ARBA00022989"/>
    </source>
</evidence>